<keyword evidence="3" id="KW-0460">Magnesium</keyword>
<dbReference type="NCBIfam" id="TIGR01509">
    <property type="entry name" value="HAD-SF-IA-v3"/>
    <property type="match status" value="1"/>
</dbReference>
<dbReference type="RefSeq" id="WP_092600396.1">
    <property type="nucleotide sequence ID" value="NZ_FNJR01000004.1"/>
</dbReference>
<dbReference type="EMBL" id="FNJR01000004">
    <property type="protein sequence ID" value="SDP48631.1"/>
    <property type="molecule type" value="Genomic_DNA"/>
</dbReference>
<dbReference type="SFLD" id="SFLDG01129">
    <property type="entry name" value="C1.5:_HAD__Beta-PGM__Phosphata"/>
    <property type="match status" value="1"/>
</dbReference>
<dbReference type="AlphaFoldDB" id="A0A1H0T477"/>
<reference evidence="5" key="1">
    <citation type="submission" date="2016-10" db="EMBL/GenBank/DDBJ databases">
        <authorList>
            <person name="Varghese N."/>
            <person name="Submissions S."/>
        </authorList>
    </citation>
    <scope>NUCLEOTIDE SEQUENCE [LARGE SCALE GENOMIC DNA]</scope>
    <source>
        <strain evidence="5">DSM 46732</strain>
    </source>
</reference>
<dbReference type="GO" id="GO:0016787">
    <property type="term" value="F:hydrolase activity"/>
    <property type="evidence" value="ECO:0007669"/>
    <property type="project" value="UniProtKB-KW"/>
</dbReference>
<dbReference type="Gene3D" id="3.40.50.1000">
    <property type="entry name" value="HAD superfamily/HAD-like"/>
    <property type="match status" value="1"/>
</dbReference>
<dbReference type="OrthoDB" id="9810501at2"/>
<gene>
    <name evidence="4" type="ORF">SAMN04487905_104326</name>
</gene>
<proteinExistence type="predicted"/>
<organism evidence="4 5">
    <name type="scientific">Actinopolyspora xinjiangensis</name>
    <dbReference type="NCBI Taxonomy" id="405564"/>
    <lineage>
        <taxon>Bacteria</taxon>
        <taxon>Bacillati</taxon>
        <taxon>Actinomycetota</taxon>
        <taxon>Actinomycetes</taxon>
        <taxon>Actinopolysporales</taxon>
        <taxon>Actinopolysporaceae</taxon>
        <taxon>Actinopolyspora</taxon>
    </lineage>
</organism>
<evidence type="ECO:0000313" key="5">
    <source>
        <dbReference type="Proteomes" id="UP000199497"/>
    </source>
</evidence>
<evidence type="ECO:0000313" key="4">
    <source>
        <dbReference type="EMBL" id="SDP48631.1"/>
    </source>
</evidence>
<evidence type="ECO:0000256" key="3">
    <source>
        <dbReference type="ARBA" id="ARBA00022842"/>
    </source>
</evidence>
<evidence type="ECO:0000256" key="2">
    <source>
        <dbReference type="ARBA" id="ARBA00022801"/>
    </source>
</evidence>
<accession>A0A1H0T477</accession>
<dbReference type="Pfam" id="PF00702">
    <property type="entry name" value="Hydrolase"/>
    <property type="match status" value="1"/>
</dbReference>
<dbReference type="InterPro" id="IPR051400">
    <property type="entry name" value="HAD-like_hydrolase"/>
</dbReference>
<keyword evidence="2 4" id="KW-0378">Hydrolase</keyword>
<sequence>MKSALEVSAPERPSGVKAVCLDIDDTLLDSHRSARRAFASLTGNDAAWPVWRRLTDEYNARMAAGEIDFETMCRERTRDFFGAFGEQLSEDEVLAREQRRMAALRESWELFDDVSRCLEWLRASGFGVAAVTNAPGAYQRHKLAATGLAASFDAVLISEECGVAKPSPEIFSAACAALRLSPAEVVHVGNNLEVDANGAACAGMHGVWLDRERNSSASVMVPHRGVSVITSLCELPELLVCDLPLDWAGGAAPPARDASMVGSR</sequence>
<dbReference type="PANTHER" id="PTHR46470">
    <property type="entry name" value="N-ACYLNEURAMINATE-9-PHOSPHATASE"/>
    <property type="match status" value="1"/>
</dbReference>
<dbReference type="SUPFAM" id="SSF56784">
    <property type="entry name" value="HAD-like"/>
    <property type="match status" value="1"/>
</dbReference>
<protein>
    <submittedName>
        <fullName evidence="4">Putative hydrolase of the HAD superfamily</fullName>
    </submittedName>
</protein>
<dbReference type="InterPro" id="IPR036412">
    <property type="entry name" value="HAD-like_sf"/>
</dbReference>
<comment type="cofactor">
    <cofactor evidence="1">
        <name>Mg(2+)</name>
        <dbReference type="ChEBI" id="CHEBI:18420"/>
    </cofactor>
</comment>
<keyword evidence="5" id="KW-1185">Reference proteome</keyword>
<evidence type="ECO:0000256" key="1">
    <source>
        <dbReference type="ARBA" id="ARBA00001946"/>
    </source>
</evidence>
<dbReference type="InterPro" id="IPR023214">
    <property type="entry name" value="HAD_sf"/>
</dbReference>
<dbReference type="NCBIfam" id="TIGR01549">
    <property type="entry name" value="HAD-SF-IA-v1"/>
    <property type="match status" value="1"/>
</dbReference>
<dbReference type="GO" id="GO:0044281">
    <property type="term" value="P:small molecule metabolic process"/>
    <property type="evidence" value="ECO:0007669"/>
    <property type="project" value="UniProtKB-ARBA"/>
</dbReference>
<dbReference type="PANTHER" id="PTHR46470:SF4">
    <property type="entry name" value="5-AMINO-6-(5-PHOSPHO-D-RIBITYLAMINO)URACIL PHOSPHATASE YIGB"/>
    <property type="match status" value="1"/>
</dbReference>
<dbReference type="SFLD" id="SFLDS00003">
    <property type="entry name" value="Haloacid_Dehalogenase"/>
    <property type="match status" value="1"/>
</dbReference>
<name>A0A1H0T477_9ACTN</name>
<dbReference type="Gene3D" id="1.20.120.710">
    <property type="entry name" value="Haloacid dehalogenase hydrolase-like domain"/>
    <property type="match status" value="1"/>
</dbReference>
<dbReference type="InterPro" id="IPR006439">
    <property type="entry name" value="HAD-SF_hydro_IA"/>
</dbReference>
<dbReference type="Proteomes" id="UP000199497">
    <property type="component" value="Unassembled WGS sequence"/>
</dbReference>
<dbReference type="STRING" id="405564.SAMN04487905_104326"/>